<dbReference type="InterPro" id="IPR017927">
    <property type="entry name" value="FAD-bd_FR_type"/>
</dbReference>
<feature type="domain" description="FAD-binding FR-type" evidence="14">
    <location>
        <begin position="221"/>
        <end position="322"/>
    </location>
</feature>
<evidence type="ECO:0000256" key="13">
    <source>
        <dbReference type="SAM" id="Phobius"/>
    </source>
</evidence>
<evidence type="ECO:0000313" key="15">
    <source>
        <dbReference type="EMBL" id="PLW76876.1"/>
    </source>
</evidence>
<keyword evidence="16" id="KW-1185">Reference proteome</keyword>
<dbReference type="CDD" id="cd06198">
    <property type="entry name" value="FNR_like_3"/>
    <property type="match status" value="1"/>
</dbReference>
<accession>A0A2N5XQS9</accession>
<dbReference type="InterPro" id="IPR013130">
    <property type="entry name" value="Fe3_Rdtase_TM_dom"/>
</dbReference>
<dbReference type="GO" id="GO:0016491">
    <property type="term" value="F:oxidoreductase activity"/>
    <property type="evidence" value="ECO:0007669"/>
    <property type="project" value="UniProtKB-KW"/>
</dbReference>
<organism evidence="15 16">
    <name type="scientific">Cohaesibacter celericrescens</name>
    <dbReference type="NCBI Taxonomy" id="2067669"/>
    <lineage>
        <taxon>Bacteria</taxon>
        <taxon>Pseudomonadati</taxon>
        <taxon>Pseudomonadota</taxon>
        <taxon>Alphaproteobacteria</taxon>
        <taxon>Hyphomicrobiales</taxon>
        <taxon>Cohaesibacteraceae</taxon>
    </lineage>
</organism>
<comment type="caution">
    <text evidence="15">The sequence shown here is derived from an EMBL/GenBank/DDBJ whole genome shotgun (WGS) entry which is preliminary data.</text>
</comment>
<dbReference type="PANTHER" id="PTHR47354:SF8">
    <property type="entry name" value="1,2-PHENYLACETYL-COA EPOXIDASE, SUBUNIT E"/>
    <property type="match status" value="1"/>
</dbReference>
<proteinExistence type="predicted"/>
<dbReference type="Pfam" id="PF01794">
    <property type="entry name" value="Ferric_reduct"/>
    <property type="match status" value="1"/>
</dbReference>
<sequence>MTDLSIRPPKAASPAGAMPFSRLLLYCAMLIFVPVLLALSQGLTINNLFALLVSVLSIGGLAAMLLQFALAGRIPRFTRWAGIDNAMRLHRKTGEILALFFLLHPFLLVLPRFFVAPQLALSDLWTTFTATETATGFYAMSIMVVLVLASIFRDRLPMSYEAWRVSHGLGFAVVMILATDHAITNGRHGVYNNWFDAMWVILCALAVASILDAYLLRPWRLKKRPFKVVSVNQASDRDRILTIEKDGDFDFDFKAGQFLWINTSGHVGNRTDHPFSIASTPQNMPRLSFVIRNLGDYTSGLDKLEPGQTVYLDGPHGDFTLDAAKGNSIVLIAGGAGIGPILGLLRQLNANKDPRSIHLYYGSRTEKDVVAWDEIEQIIATMENFKATKILEITNEEEAVAEKGYINQALLSRTLDKDQINDASFYVCGPPVMLEAVVHDIKKLGVPSSRVIFEHLTF</sequence>
<keyword evidence="5" id="KW-0001">2Fe-2S</keyword>
<name>A0A2N5XQS9_9HYPH</name>
<feature type="transmembrane region" description="Helical" evidence="13">
    <location>
        <begin position="165"/>
        <end position="185"/>
    </location>
</feature>
<keyword evidence="3" id="KW-0285">Flavoprotein</keyword>
<keyword evidence="12 13" id="KW-0472">Membrane</keyword>
<dbReference type="PANTHER" id="PTHR47354">
    <property type="entry name" value="NADH OXIDOREDUCTASE HCR"/>
    <property type="match status" value="1"/>
</dbReference>
<keyword evidence="9" id="KW-0560">Oxidoreductase</keyword>
<evidence type="ECO:0000256" key="2">
    <source>
        <dbReference type="ARBA" id="ARBA00004141"/>
    </source>
</evidence>
<evidence type="ECO:0000256" key="8">
    <source>
        <dbReference type="ARBA" id="ARBA00022989"/>
    </source>
</evidence>
<dbReference type="Pfam" id="PF00175">
    <property type="entry name" value="NAD_binding_1"/>
    <property type="match status" value="1"/>
</dbReference>
<evidence type="ECO:0000259" key="14">
    <source>
        <dbReference type="PROSITE" id="PS51384"/>
    </source>
</evidence>
<dbReference type="EMBL" id="PKUQ01000022">
    <property type="protein sequence ID" value="PLW76876.1"/>
    <property type="molecule type" value="Genomic_DNA"/>
</dbReference>
<evidence type="ECO:0000256" key="1">
    <source>
        <dbReference type="ARBA" id="ARBA00001974"/>
    </source>
</evidence>
<dbReference type="SUPFAM" id="SSF52343">
    <property type="entry name" value="Ferredoxin reductase-like, C-terminal NADP-linked domain"/>
    <property type="match status" value="1"/>
</dbReference>
<protein>
    <submittedName>
        <fullName evidence="15">Oxidoreductase</fullName>
    </submittedName>
</protein>
<evidence type="ECO:0000256" key="4">
    <source>
        <dbReference type="ARBA" id="ARBA00022692"/>
    </source>
</evidence>
<dbReference type="OrthoDB" id="9806195at2"/>
<keyword evidence="6" id="KW-0479">Metal-binding</keyword>
<dbReference type="InterPro" id="IPR050415">
    <property type="entry name" value="MRET"/>
</dbReference>
<dbReference type="AlphaFoldDB" id="A0A2N5XQS9"/>
<evidence type="ECO:0000256" key="5">
    <source>
        <dbReference type="ARBA" id="ARBA00022714"/>
    </source>
</evidence>
<keyword evidence="11" id="KW-0411">Iron-sulfur</keyword>
<dbReference type="RefSeq" id="WP_101534164.1">
    <property type="nucleotide sequence ID" value="NZ_PKUQ01000022.1"/>
</dbReference>
<keyword evidence="4 13" id="KW-0812">Transmembrane</keyword>
<dbReference type="InterPro" id="IPR013112">
    <property type="entry name" value="FAD-bd_8"/>
</dbReference>
<keyword evidence="7" id="KW-0274">FAD</keyword>
<dbReference type="Gene3D" id="2.40.30.10">
    <property type="entry name" value="Translation factors"/>
    <property type="match status" value="1"/>
</dbReference>
<evidence type="ECO:0000256" key="9">
    <source>
        <dbReference type="ARBA" id="ARBA00023002"/>
    </source>
</evidence>
<comment type="subcellular location">
    <subcellularLocation>
        <location evidence="2">Membrane</location>
        <topology evidence="2">Multi-pass membrane protein</topology>
    </subcellularLocation>
</comment>
<evidence type="ECO:0000256" key="6">
    <source>
        <dbReference type="ARBA" id="ARBA00022723"/>
    </source>
</evidence>
<feature type="transmembrane region" description="Helical" evidence="13">
    <location>
        <begin position="49"/>
        <end position="70"/>
    </location>
</feature>
<dbReference type="PROSITE" id="PS51384">
    <property type="entry name" value="FAD_FR"/>
    <property type="match status" value="1"/>
</dbReference>
<keyword evidence="8 13" id="KW-1133">Transmembrane helix</keyword>
<dbReference type="InterPro" id="IPR039261">
    <property type="entry name" value="FNR_nucleotide-bd"/>
</dbReference>
<dbReference type="InterPro" id="IPR001433">
    <property type="entry name" value="OxRdtase_FAD/NAD-bd"/>
</dbReference>
<dbReference type="InterPro" id="IPR017938">
    <property type="entry name" value="Riboflavin_synthase-like_b-brl"/>
</dbReference>
<feature type="transmembrane region" description="Helical" evidence="13">
    <location>
        <begin position="96"/>
        <end position="115"/>
    </location>
</feature>
<dbReference type="SUPFAM" id="SSF63380">
    <property type="entry name" value="Riboflavin synthase domain-like"/>
    <property type="match status" value="1"/>
</dbReference>
<gene>
    <name evidence="15" type="ORF">C0081_12520</name>
</gene>
<dbReference type="Pfam" id="PF08022">
    <property type="entry name" value="FAD_binding_8"/>
    <property type="match status" value="1"/>
</dbReference>
<dbReference type="GO" id="GO:0046872">
    <property type="term" value="F:metal ion binding"/>
    <property type="evidence" value="ECO:0007669"/>
    <property type="project" value="UniProtKB-KW"/>
</dbReference>
<evidence type="ECO:0000256" key="3">
    <source>
        <dbReference type="ARBA" id="ARBA00022630"/>
    </source>
</evidence>
<evidence type="ECO:0000256" key="11">
    <source>
        <dbReference type="ARBA" id="ARBA00023014"/>
    </source>
</evidence>
<evidence type="ECO:0000256" key="7">
    <source>
        <dbReference type="ARBA" id="ARBA00022827"/>
    </source>
</evidence>
<feature type="transmembrane region" description="Helical" evidence="13">
    <location>
        <begin position="197"/>
        <end position="216"/>
    </location>
</feature>
<dbReference type="Gene3D" id="3.40.50.80">
    <property type="entry name" value="Nucleotide-binding domain of ferredoxin-NADP reductase (FNR) module"/>
    <property type="match status" value="1"/>
</dbReference>
<comment type="cofactor">
    <cofactor evidence="1">
        <name>FAD</name>
        <dbReference type="ChEBI" id="CHEBI:57692"/>
    </cofactor>
</comment>
<evidence type="ECO:0000256" key="12">
    <source>
        <dbReference type="ARBA" id="ARBA00023136"/>
    </source>
</evidence>
<feature type="transmembrane region" description="Helical" evidence="13">
    <location>
        <begin position="135"/>
        <end position="153"/>
    </location>
</feature>
<dbReference type="Proteomes" id="UP000234881">
    <property type="component" value="Unassembled WGS sequence"/>
</dbReference>
<dbReference type="GO" id="GO:0016020">
    <property type="term" value="C:membrane"/>
    <property type="evidence" value="ECO:0007669"/>
    <property type="project" value="UniProtKB-SubCell"/>
</dbReference>
<dbReference type="GO" id="GO:0050660">
    <property type="term" value="F:flavin adenine dinucleotide binding"/>
    <property type="evidence" value="ECO:0007669"/>
    <property type="project" value="TreeGrafter"/>
</dbReference>
<reference evidence="15 16" key="1">
    <citation type="submission" date="2018-01" db="EMBL/GenBank/DDBJ databases">
        <title>The draft genome sequence of Cohaesibacter sp. H1304.</title>
        <authorList>
            <person name="Wang N.-N."/>
            <person name="Du Z.-J."/>
        </authorList>
    </citation>
    <scope>NUCLEOTIDE SEQUENCE [LARGE SCALE GENOMIC DNA]</scope>
    <source>
        <strain evidence="15 16">H1304</strain>
    </source>
</reference>
<evidence type="ECO:0000313" key="16">
    <source>
        <dbReference type="Proteomes" id="UP000234881"/>
    </source>
</evidence>
<dbReference type="PRINTS" id="PR00410">
    <property type="entry name" value="PHEHYDRXLASE"/>
</dbReference>
<feature type="transmembrane region" description="Helical" evidence="13">
    <location>
        <begin position="23"/>
        <end position="43"/>
    </location>
</feature>
<evidence type="ECO:0000256" key="10">
    <source>
        <dbReference type="ARBA" id="ARBA00023004"/>
    </source>
</evidence>
<keyword evidence="10" id="KW-0408">Iron</keyword>
<dbReference type="GO" id="GO:0051537">
    <property type="term" value="F:2 iron, 2 sulfur cluster binding"/>
    <property type="evidence" value="ECO:0007669"/>
    <property type="project" value="UniProtKB-KW"/>
</dbReference>